<sequence length="138" mass="16038">MKGCFKDISYDDRNFLAIGLAFISNLIFLNITEKEVRFNNIYEIFNLKGYEALKEVFIIFITFIAIIFLIFAIIIGIDIILHSLEVFNKIVSLGTIIVIFIIAFYGLNNSIQGFKILFLTLFFVGLFFKIWEEVKNNK</sequence>
<protein>
    <submittedName>
        <fullName evidence="2">Zinc ABC transporter ATPase</fullName>
    </submittedName>
</protein>
<proteinExistence type="predicted"/>
<feature type="transmembrane region" description="Helical" evidence="1">
    <location>
        <begin position="114"/>
        <end position="131"/>
    </location>
</feature>
<reference evidence="2 3" key="1">
    <citation type="journal article" date="2016" name="PLoS ONE">
        <title>Plasmid Characterization and Chromosome Analysis of Two netF+ Clostridium perfringens Isolates Associated with Foal and Canine Necrotizing Enteritis.</title>
        <authorList>
            <person name="Mehdizadeh Gohari I."/>
            <person name="Kropinski A.M."/>
            <person name="Weese S.J."/>
            <person name="Parreira V.R."/>
            <person name="Whitehead A.E."/>
            <person name="Boerlin P."/>
            <person name="Prescott J.F."/>
        </authorList>
    </citation>
    <scope>NUCLEOTIDE SEQUENCE [LARGE SCALE GENOMIC DNA]</scope>
    <source>
        <strain evidence="2 3">JP838</strain>
    </source>
</reference>
<evidence type="ECO:0000256" key="1">
    <source>
        <dbReference type="SAM" id="Phobius"/>
    </source>
</evidence>
<accession>A0A127EJC5</accession>
<dbReference type="EMBL" id="CP010994">
    <property type="protein sequence ID" value="AMN36048.1"/>
    <property type="molecule type" value="Genomic_DNA"/>
</dbReference>
<evidence type="ECO:0000313" key="3">
    <source>
        <dbReference type="Proteomes" id="UP000070260"/>
    </source>
</evidence>
<name>A0A127EJC5_CLOPF</name>
<keyword evidence="1" id="KW-0472">Membrane</keyword>
<dbReference type="RefSeq" id="WP_061428611.1">
    <property type="nucleotide sequence ID" value="NZ_CATNZO010000001.1"/>
</dbReference>
<feature type="transmembrane region" description="Helical" evidence="1">
    <location>
        <begin position="56"/>
        <end position="80"/>
    </location>
</feature>
<dbReference type="PATRIC" id="fig|1502.177.peg.2023"/>
<dbReference type="Proteomes" id="UP000070260">
    <property type="component" value="Chromosome"/>
</dbReference>
<feature type="transmembrane region" description="Helical" evidence="1">
    <location>
        <begin position="15"/>
        <end position="32"/>
    </location>
</feature>
<feature type="transmembrane region" description="Helical" evidence="1">
    <location>
        <begin position="86"/>
        <end position="107"/>
    </location>
</feature>
<keyword evidence="1" id="KW-0812">Transmembrane</keyword>
<organism evidence="2 3">
    <name type="scientific">Clostridium perfringens</name>
    <dbReference type="NCBI Taxonomy" id="1502"/>
    <lineage>
        <taxon>Bacteria</taxon>
        <taxon>Bacillati</taxon>
        <taxon>Bacillota</taxon>
        <taxon>Clostridia</taxon>
        <taxon>Eubacteriales</taxon>
        <taxon>Clostridiaceae</taxon>
        <taxon>Clostridium</taxon>
    </lineage>
</organism>
<gene>
    <name evidence="2" type="ORF">JFP838_09855</name>
</gene>
<keyword evidence="1" id="KW-1133">Transmembrane helix</keyword>
<dbReference type="AlphaFoldDB" id="A0A127EJC5"/>
<evidence type="ECO:0000313" key="2">
    <source>
        <dbReference type="EMBL" id="AMN36048.1"/>
    </source>
</evidence>